<protein>
    <submittedName>
        <fullName evidence="1">Uncharacterized protein</fullName>
    </submittedName>
</protein>
<sequence length="150" mass="15486">MQILSQLASQPVGKFLASTGDPALSIVARLDSARLGSLTPYTGTCMSKVWSTMSYQRTPSGRAYAMGVGGCEEVGGAKHGRYLSLRCPPPPPPDLGAGRISYPHAARGGRGFLYGCSVAFPISRAGGQAKSTRPPSQSAARCGAVRCPAA</sequence>
<name>A0A2T2NYI8_CORCC</name>
<keyword evidence="2" id="KW-1185">Reference proteome</keyword>
<organism evidence="1 2">
    <name type="scientific">Corynespora cassiicola Philippines</name>
    <dbReference type="NCBI Taxonomy" id="1448308"/>
    <lineage>
        <taxon>Eukaryota</taxon>
        <taxon>Fungi</taxon>
        <taxon>Dikarya</taxon>
        <taxon>Ascomycota</taxon>
        <taxon>Pezizomycotina</taxon>
        <taxon>Dothideomycetes</taxon>
        <taxon>Pleosporomycetidae</taxon>
        <taxon>Pleosporales</taxon>
        <taxon>Corynesporascaceae</taxon>
        <taxon>Corynespora</taxon>
    </lineage>
</organism>
<evidence type="ECO:0000313" key="1">
    <source>
        <dbReference type="EMBL" id="PSN70491.1"/>
    </source>
</evidence>
<reference evidence="1 2" key="1">
    <citation type="journal article" date="2018" name="Front. Microbiol.">
        <title>Genome-Wide Analysis of Corynespora cassiicola Leaf Fall Disease Putative Effectors.</title>
        <authorList>
            <person name="Lopez D."/>
            <person name="Ribeiro S."/>
            <person name="Label P."/>
            <person name="Fumanal B."/>
            <person name="Venisse J.S."/>
            <person name="Kohler A."/>
            <person name="de Oliveira R.R."/>
            <person name="Labutti K."/>
            <person name="Lipzen A."/>
            <person name="Lail K."/>
            <person name="Bauer D."/>
            <person name="Ohm R.A."/>
            <person name="Barry K.W."/>
            <person name="Spatafora J."/>
            <person name="Grigoriev I.V."/>
            <person name="Martin F.M."/>
            <person name="Pujade-Renaud V."/>
        </authorList>
    </citation>
    <scope>NUCLEOTIDE SEQUENCE [LARGE SCALE GENOMIC DNA]</scope>
    <source>
        <strain evidence="1 2">Philippines</strain>
    </source>
</reference>
<evidence type="ECO:0000313" key="2">
    <source>
        <dbReference type="Proteomes" id="UP000240883"/>
    </source>
</evidence>
<dbReference type="AlphaFoldDB" id="A0A2T2NYI8"/>
<accession>A0A2T2NYI8</accession>
<dbReference type="Proteomes" id="UP000240883">
    <property type="component" value="Unassembled WGS sequence"/>
</dbReference>
<proteinExistence type="predicted"/>
<dbReference type="EMBL" id="KZ678132">
    <property type="protein sequence ID" value="PSN70491.1"/>
    <property type="molecule type" value="Genomic_DNA"/>
</dbReference>
<gene>
    <name evidence="1" type="ORF">BS50DRAFT_315335</name>
</gene>